<reference evidence="1" key="1">
    <citation type="submission" date="2021-03" db="EMBL/GenBank/DDBJ databases">
        <authorList>
            <consortium name="DOE Joint Genome Institute"/>
            <person name="Ahrendt S."/>
            <person name="Looney B.P."/>
            <person name="Miyauchi S."/>
            <person name="Morin E."/>
            <person name="Drula E."/>
            <person name="Courty P.E."/>
            <person name="Chicoki N."/>
            <person name="Fauchery L."/>
            <person name="Kohler A."/>
            <person name="Kuo A."/>
            <person name="Labutti K."/>
            <person name="Pangilinan J."/>
            <person name="Lipzen A."/>
            <person name="Riley R."/>
            <person name="Andreopoulos W."/>
            <person name="He G."/>
            <person name="Johnson J."/>
            <person name="Barry K.W."/>
            <person name="Grigoriev I.V."/>
            <person name="Nagy L."/>
            <person name="Hibbett D."/>
            <person name="Henrissat B."/>
            <person name="Matheny P.B."/>
            <person name="Labbe J."/>
            <person name="Martin F."/>
        </authorList>
    </citation>
    <scope>NUCLEOTIDE SEQUENCE</scope>
    <source>
        <strain evidence="1">HHB10654</strain>
    </source>
</reference>
<feature type="non-terminal residue" evidence="1">
    <location>
        <position position="1"/>
    </location>
</feature>
<comment type="caution">
    <text evidence="1">The sequence shown here is derived from an EMBL/GenBank/DDBJ whole genome shotgun (WGS) entry which is preliminary data.</text>
</comment>
<evidence type="ECO:0000313" key="1">
    <source>
        <dbReference type="EMBL" id="KAI0067404.1"/>
    </source>
</evidence>
<evidence type="ECO:0000313" key="2">
    <source>
        <dbReference type="Proteomes" id="UP000814140"/>
    </source>
</evidence>
<reference evidence="1" key="2">
    <citation type="journal article" date="2022" name="New Phytol.">
        <title>Evolutionary transition to the ectomycorrhizal habit in the genomes of a hyperdiverse lineage of mushroom-forming fungi.</title>
        <authorList>
            <person name="Looney B."/>
            <person name="Miyauchi S."/>
            <person name="Morin E."/>
            <person name="Drula E."/>
            <person name="Courty P.E."/>
            <person name="Kohler A."/>
            <person name="Kuo A."/>
            <person name="LaButti K."/>
            <person name="Pangilinan J."/>
            <person name="Lipzen A."/>
            <person name="Riley R."/>
            <person name="Andreopoulos W."/>
            <person name="He G."/>
            <person name="Johnson J."/>
            <person name="Nolan M."/>
            <person name="Tritt A."/>
            <person name="Barry K.W."/>
            <person name="Grigoriev I.V."/>
            <person name="Nagy L.G."/>
            <person name="Hibbett D."/>
            <person name="Henrissat B."/>
            <person name="Matheny P.B."/>
            <person name="Labbe J."/>
            <person name="Martin F.M."/>
        </authorList>
    </citation>
    <scope>NUCLEOTIDE SEQUENCE</scope>
    <source>
        <strain evidence="1">HHB10654</strain>
    </source>
</reference>
<protein>
    <submittedName>
        <fullName evidence="1">Uncharacterized protein</fullName>
    </submittedName>
</protein>
<organism evidence="1 2">
    <name type="scientific">Artomyces pyxidatus</name>
    <dbReference type="NCBI Taxonomy" id="48021"/>
    <lineage>
        <taxon>Eukaryota</taxon>
        <taxon>Fungi</taxon>
        <taxon>Dikarya</taxon>
        <taxon>Basidiomycota</taxon>
        <taxon>Agaricomycotina</taxon>
        <taxon>Agaricomycetes</taxon>
        <taxon>Russulales</taxon>
        <taxon>Auriscalpiaceae</taxon>
        <taxon>Artomyces</taxon>
    </lineage>
</organism>
<name>A0ACB8TG74_9AGAM</name>
<proteinExistence type="predicted"/>
<accession>A0ACB8TG74</accession>
<dbReference type="EMBL" id="MU277190">
    <property type="protein sequence ID" value="KAI0067404.1"/>
    <property type="molecule type" value="Genomic_DNA"/>
</dbReference>
<gene>
    <name evidence="1" type="ORF">BV25DRAFT_1795036</name>
</gene>
<dbReference type="Proteomes" id="UP000814140">
    <property type="component" value="Unassembled WGS sequence"/>
</dbReference>
<sequence length="369" mass="41178">LRPRCPSADRLFLWKGVNTPPPAVIPAPIIAHIADLASRASLRDSSVYGSGLRKFHIFCDVFSIPERDRLPASYPIIHSFALWAASDPDPIDPAFADGTPFEPVSVRSAQHYVSAVRAWHIAQGWPPPLSEADSARLNWSLRGLAQIQKHRRTRPPRPPVTIPMLTALRRTLILSEPFDACVWAAACCAFWGMMRFGEVTVPSRAQYSPLLHLARRHVVFATDLRGKPYARLDLPAAKTAAPGEIQQVFLVDQVDLSPLEALRNLARVVPARADDPLFSWRDRAGEIRPLVRQAALDRINAVLTAWQWNTLYGHSFRIGGASYFLAEKVSPEIVRVAGRWRSLAYQAYIRAFEQIASQHLARIASSSPR</sequence>
<keyword evidence="2" id="KW-1185">Reference proteome</keyword>